<name>S9ZG99_9RHOO</name>
<sequence length="84" mass="9311">MADPPDVRAVGRLVQPGQQVLRRKVLEQGVDRLEIHALVAQGKLEMADKHILDGDAAQEEDAVRRTLAPIDRARHGHPAPWAPR</sequence>
<protein>
    <submittedName>
        <fullName evidence="1">Uncharacterized protein</fullName>
    </submittedName>
</protein>
<organism evidence="1 2">
    <name type="scientific">Thauera terpenica 58Eu</name>
    <dbReference type="NCBI Taxonomy" id="1348657"/>
    <lineage>
        <taxon>Bacteria</taxon>
        <taxon>Pseudomonadati</taxon>
        <taxon>Pseudomonadota</taxon>
        <taxon>Betaproteobacteria</taxon>
        <taxon>Rhodocyclales</taxon>
        <taxon>Zoogloeaceae</taxon>
        <taxon>Thauera</taxon>
    </lineage>
</organism>
<dbReference type="AlphaFoldDB" id="S9ZG99"/>
<dbReference type="STRING" id="1348657.M622_12755"/>
<dbReference type="RefSeq" id="WP_021248532.1">
    <property type="nucleotide sequence ID" value="NZ_ATJV01000045.1"/>
</dbReference>
<comment type="caution">
    <text evidence="1">The sequence shown here is derived from an EMBL/GenBank/DDBJ whole genome shotgun (WGS) entry which is preliminary data.</text>
</comment>
<gene>
    <name evidence="1" type="ORF">M622_12755</name>
</gene>
<accession>S9ZG99</accession>
<dbReference type="Proteomes" id="UP000015455">
    <property type="component" value="Unassembled WGS sequence"/>
</dbReference>
<keyword evidence="2" id="KW-1185">Reference proteome</keyword>
<dbReference type="EMBL" id="ATJV01000045">
    <property type="protein sequence ID" value="EPZ16420.1"/>
    <property type="molecule type" value="Genomic_DNA"/>
</dbReference>
<evidence type="ECO:0000313" key="1">
    <source>
        <dbReference type="EMBL" id="EPZ16420.1"/>
    </source>
</evidence>
<proteinExistence type="predicted"/>
<reference evidence="1 2" key="1">
    <citation type="submission" date="2013-06" db="EMBL/GenBank/DDBJ databases">
        <title>Draft genome sequence of Thauera terpenica.</title>
        <authorList>
            <person name="Liu B."/>
            <person name="Frostegard A.H."/>
            <person name="Shapleigh J.P."/>
        </authorList>
    </citation>
    <scope>NUCLEOTIDE SEQUENCE [LARGE SCALE GENOMIC DNA]</scope>
    <source>
        <strain evidence="1 2">58Eu</strain>
    </source>
</reference>
<evidence type="ECO:0000313" key="2">
    <source>
        <dbReference type="Proteomes" id="UP000015455"/>
    </source>
</evidence>